<evidence type="ECO:0008006" key="3">
    <source>
        <dbReference type="Google" id="ProtNLM"/>
    </source>
</evidence>
<sequence length="101" mass="11609">MVNHQKIVNLLKINIIMGAAKPIDKEITHYLGHLSTEQKKVVLSVVKSFAREEEAWEDDKAYIAEMDKRFKDLESGKVAGVQLEDLATKARQAFKNRKRKK</sequence>
<accession>A0ABS3YWP0</accession>
<dbReference type="Proteomes" id="UP000677244">
    <property type="component" value="Unassembled WGS sequence"/>
</dbReference>
<comment type="caution">
    <text evidence="1">The sequence shown here is derived from an EMBL/GenBank/DDBJ whole genome shotgun (WGS) entry which is preliminary data.</text>
</comment>
<name>A0ABS3YWP0_9BACT</name>
<evidence type="ECO:0000313" key="2">
    <source>
        <dbReference type="Proteomes" id="UP000677244"/>
    </source>
</evidence>
<keyword evidence="2" id="KW-1185">Reference proteome</keyword>
<proteinExistence type="predicted"/>
<dbReference type="RefSeq" id="WP_209140203.1">
    <property type="nucleotide sequence ID" value="NZ_JAGHKO010000004.1"/>
</dbReference>
<organism evidence="1 2">
    <name type="scientific">Niastella soli</name>
    <dbReference type="NCBI Taxonomy" id="2821487"/>
    <lineage>
        <taxon>Bacteria</taxon>
        <taxon>Pseudomonadati</taxon>
        <taxon>Bacteroidota</taxon>
        <taxon>Chitinophagia</taxon>
        <taxon>Chitinophagales</taxon>
        <taxon>Chitinophagaceae</taxon>
        <taxon>Niastella</taxon>
    </lineage>
</organism>
<reference evidence="1 2" key="1">
    <citation type="submission" date="2021-03" db="EMBL/GenBank/DDBJ databases">
        <title>Assistant Professor.</title>
        <authorList>
            <person name="Huq M.A."/>
        </authorList>
    </citation>
    <scope>NUCLEOTIDE SEQUENCE [LARGE SCALE GENOMIC DNA]</scope>
    <source>
        <strain evidence="1 2">MAH-29</strain>
    </source>
</reference>
<dbReference type="EMBL" id="JAGHKO010000004">
    <property type="protein sequence ID" value="MBO9202153.1"/>
    <property type="molecule type" value="Genomic_DNA"/>
</dbReference>
<protein>
    <recommendedName>
        <fullName evidence="3">Addiction module protein</fullName>
    </recommendedName>
</protein>
<gene>
    <name evidence="1" type="ORF">J7I42_17845</name>
</gene>
<evidence type="ECO:0000313" key="1">
    <source>
        <dbReference type="EMBL" id="MBO9202153.1"/>
    </source>
</evidence>